<dbReference type="InterPro" id="IPR006665">
    <property type="entry name" value="OmpA-like"/>
</dbReference>
<dbReference type="Pfam" id="PF00691">
    <property type="entry name" value="OmpA"/>
    <property type="match status" value="1"/>
</dbReference>
<dbReference type="NCBIfam" id="NF005444">
    <property type="entry name" value="PRK07033.1"/>
    <property type="match status" value="1"/>
</dbReference>
<evidence type="ECO:0000256" key="1">
    <source>
        <dbReference type="PROSITE-ProRule" id="PRU00473"/>
    </source>
</evidence>
<dbReference type="Gene3D" id="1.25.40.590">
    <property type="entry name" value="Type IV / VI secretion system, DotU"/>
    <property type="match status" value="1"/>
</dbReference>
<feature type="transmembrane region" description="Helical" evidence="3">
    <location>
        <begin position="256"/>
        <end position="276"/>
    </location>
</feature>
<dbReference type="CDD" id="cd07185">
    <property type="entry name" value="OmpA_C-like"/>
    <property type="match status" value="1"/>
</dbReference>
<dbReference type="InterPro" id="IPR017733">
    <property type="entry name" value="OmpA-like_dom_proteobacteria"/>
</dbReference>
<feature type="compositionally biased region" description="Low complexity" evidence="2">
    <location>
        <begin position="33"/>
        <end position="65"/>
    </location>
</feature>
<evidence type="ECO:0000313" key="5">
    <source>
        <dbReference type="EMBL" id="PTU74712.1"/>
    </source>
</evidence>
<feature type="region of interest" description="Disordered" evidence="2">
    <location>
        <begin position="421"/>
        <end position="442"/>
    </location>
</feature>
<dbReference type="SUPFAM" id="SSF103088">
    <property type="entry name" value="OmpA-like"/>
    <property type="match status" value="1"/>
</dbReference>
<dbReference type="PANTHER" id="PTHR38033">
    <property type="entry name" value="MEMBRANE PROTEIN-RELATED"/>
    <property type="match status" value="1"/>
</dbReference>
<accession>A0A2T5PAH3</accession>
<dbReference type="NCBIfam" id="NF038228">
    <property type="entry name" value="IcmH_DotU_IVB"/>
    <property type="match status" value="1"/>
</dbReference>
<keyword evidence="3" id="KW-1133">Transmembrane helix</keyword>
<dbReference type="InterPro" id="IPR017732">
    <property type="entry name" value="T4/T6SS_DotU"/>
</dbReference>
<dbReference type="Pfam" id="PF09850">
    <property type="entry name" value="DotU"/>
    <property type="match status" value="1"/>
</dbReference>
<name>A0A2T5PAH3_9PSED</name>
<reference evidence="5 6" key="1">
    <citation type="submission" date="2018-04" db="EMBL/GenBank/DDBJ databases">
        <title>Pseudomonas sp. nov., isolated from mangrove soil.</title>
        <authorList>
            <person name="Chen C."/>
        </authorList>
    </citation>
    <scope>NUCLEOTIDE SEQUENCE [LARGE SCALE GENOMIC DNA]</scope>
    <source>
        <strain evidence="5 6">TC-11</strain>
    </source>
</reference>
<comment type="caution">
    <text evidence="5">The sequence shown here is derived from an EMBL/GenBank/DDBJ whole genome shotgun (WGS) entry which is preliminary data.</text>
</comment>
<feature type="domain" description="OmpA-like" evidence="4">
    <location>
        <begin position="336"/>
        <end position="456"/>
    </location>
</feature>
<dbReference type="NCBIfam" id="TIGR03350">
    <property type="entry name" value="type_VI_ompA"/>
    <property type="match status" value="1"/>
</dbReference>
<feature type="region of interest" description="Disordered" evidence="2">
    <location>
        <begin position="1"/>
        <end position="75"/>
    </location>
</feature>
<dbReference type="InterPro" id="IPR038522">
    <property type="entry name" value="T4/T6SS_DotU_sf"/>
</dbReference>
<keyword evidence="3" id="KW-0812">Transmembrane</keyword>
<keyword evidence="1 3" id="KW-0472">Membrane</keyword>
<protein>
    <submittedName>
        <fullName evidence="5">Type VI secretion system protein TssL</fullName>
    </submittedName>
</protein>
<dbReference type="InterPro" id="IPR036737">
    <property type="entry name" value="OmpA-like_sf"/>
</dbReference>
<gene>
    <name evidence="5" type="ORF">DBO85_08600</name>
</gene>
<evidence type="ECO:0000259" key="4">
    <source>
        <dbReference type="PROSITE" id="PS51123"/>
    </source>
</evidence>
<evidence type="ECO:0000313" key="6">
    <source>
        <dbReference type="Proteomes" id="UP000244064"/>
    </source>
</evidence>
<dbReference type="Gene3D" id="3.30.1330.60">
    <property type="entry name" value="OmpA-like domain"/>
    <property type="match status" value="1"/>
</dbReference>
<dbReference type="OrthoDB" id="345640at2"/>
<sequence length="458" mass="49685">MHPIDDPFGTPGNGGGAGATPDNGASDRTLIMPRPGGRAAEPGQAPAGAPRPPQGQGFAPAASGPMLTGKGRGLNPMEQAAGPLLALLTRLRGTIAHAAPASLRAQLLGHLRQFEEQARQAGIPQDEVMLARYVLCTALDEAVLSTPWGSASEWSKQSLLITLHNEAWGGEKSFQLLDHCLQNPRQRLNLLELLYLCMCLGFEGRYRVMHDGRHQLEALRERTAGVIRSVRGEREQELSPRWRGLQMVRNRLSQFMPPWVGVAIGLALLLALLFGLRLKLAADAEPVYRNIHALGEIPVQAIVPRPIQPKLIERPRLAGFLADDIRANRVAVEDKVDRSVVTIRGDSLFASGSASIASQHEPLMARIADAIRQVKGNVRVTGHSDDRPIATLRFPSNWALSQARAQQVMDLLASRSGQAERFTAEGRSDTEPVASNATAEGRAQNRRVEITVFAEGVE</sequence>
<dbReference type="EMBL" id="QASN01000015">
    <property type="protein sequence ID" value="PTU74712.1"/>
    <property type="molecule type" value="Genomic_DNA"/>
</dbReference>
<evidence type="ECO:0000256" key="3">
    <source>
        <dbReference type="SAM" id="Phobius"/>
    </source>
</evidence>
<feature type="compositionally biased region" description="Low complexity" evidence="2">
    <location>
        <begin position="1"/>
        <end position="10"/>
    </location>
</feature>
<evidence type="ECO:0000256" key="2">
    <source>
        <dbReference type="SAM" id="MobiDB-lite"/>
    </source>
</evidence>
<dbReference type="NCBIfam" id="TIGR03349">
    <property type="entry name" value="IV_VI_DotU"/>
    <property type="match status" value="1"/>
</dbReference>
<dbReference type="PANTHER" id="PTHR38033:SF1">
    <property type="entry name" value="DOTU FAMILY TYPE IV_VI SECRETION SYSTEM PROTEIN"/>
    <property type="match status" value="1"/>
</dbReference>
<dbReference type="GO" id="GO:0016020">
    <property type="term" value="C:membrane"/>
    <property type="evidence" value="ECO:0007669"/>
    <property type="project" value="UniProtKB-UniRule"/>
</dbReference>
<proteinExistence type="predicted"/>
<organism evidence="5 6">
    <name type="scientific">Pseudomonas mangrovi</name>
    <dbReference type="NCBI Taxonomy" id="2161748"/>
    <lineage>
        <taxon>Bacteria</taxon>
        <taxon>Pseudomonadati</taxon>
        <taxon>Pseudomonadota</taxon>
        <taxon>Gammaproteobacteria</taxon>
        <taxon>Pseudomonadales</taxon>
        <taxon>Pseudomonadaceae</taxon>
        <taxon>Pseudomonas</taxon>
    </lineage>
</organism>
<dbReference type="RefSeq" id="WP_108106855.1">
    <property type="nucleotide sequence ID" value="NZ_QASN01000015.1"/>
</dbReference>
<dbReference type="AlphaFoldDB" id="A0A2T5PAH3"/>
<keyword evidence="6" id="KW-1185">Reference proteome</keyword>
<dbReference type="Proteomes" id="UP000244064">
    <property type="component" value="Unassembled WGS sequence"/>
</dbReference>
<dbReference type="PROSITE" id="PS51123">
    <property type="entry name" value="OMPA_2"/>
    <property type="match status" value="1"/>
</dbReference>